<evidence type="ECO:0000313" key="2">
    <source>
        <dbReference type="Proteomes" id="UP000236161"/>
    </source>
</evidence>
<gene>
    <name evidence="1" type="ORF">AXF42_Ash006372</name>
</gene>
<name>A0A2I0AYX6_9ASPA</name>
<accession>A0A2I0AYX6</accession>
<evidence type="ECO:0000313" key="1">
    <source>
        <dbReference type="EMBL" id="PKA60738.1"/>
    </source>
</evidence>
<dbReference type="EMBL" id="KZ451935">
    <property type="protein sequence ID" value="PKA60738.1"/>
    <property type="molecule type" value="Genomic_DNA"/>
</dbReference>
<sequence length="57" mass="6470">MGPLFYSFSSRVSISINSLPNHQRRHQLKHLSLSSESFFDPLALSLSHTHTNTDDQS</sequence>
<dbReference type="Proteomes" id="UP000236161">
    <property type="component" value="Unassembled WGS sequence"/>
</dbReference>
<organism evidence="1 2">
    <name type="scientific">Apostasia shenzhenica</name>
    <dbReference type="NCBI Taxonomy" id="1088818"/>
    <lineage>
        <taxon>Eukaryota</taxon>
        <taxon>Viridiplantae</taxon>
        <taxon>Streptophyta</taxon>
        <taxon>Embryophyta</taxon>
        <taxon>Tracheophyta</taxon>
        <taxon>Spermatophyta</taxon>
        <taxon>Magnoliopsida</taxon>
        <taxon>Liliopsida</taxon>
        <taxon>Asparagales</taxon>
        <taxon>Orchidaceae</taxon>
        <taxon>Apostasioideae</taxon>
        <taxon>Apostasia</taxon>
    </lineage>
</organism>
<dbReference type="AlphaFoldDB" id="A0A2I0AYX6"/>
<protein>
    <submittedName>
        <fullName evidence="1">Uncharacterized protein</fullName>
    </submittedName>
</protein>
<proteinExistence type="predicted"/>
<keyword evidence="2" id="KW-1185">Reference proteome</keyword>
<reference evidence="1 2" key="1">
    <citation type="journal article" date="2017" name="Nature">
        <title>The Apostasia genome and the evolution of orchids.</title>
        <authorList>
            <person name="Zhang G.Q."/>
            <person name="Liu K.W."/>
            <person name="Li Z."/>
            <person name="Lohaus R."/>
            <person name="Hsiao Y.Y."/>
            <person name="Niu S.C."/>
            <person name="Wang J.Y."/>
            <person name="Lin Y.C."/>
            <person name="Xu Q."/>
            <person name="Chen L.J."/>
            <person name="Yoshida K."/>
            <person name="Fujiwara S."/>
            <person name="Wang Z.W."/>
            <person name="Zhang Y.Q."/>
            <person name="Mitsuda N."/>
            <person name="Wang M."/>
            <person name="Liu G.H."/>
            <person name="Pecoraro L."/>
            <person name="Huang H.X."/>
            <person name="Xiao X.J."/>
            <person name="Lin M."/>
            <person name="Wu X.Y."/>
            <person name="Wu W.L."/>
            <person name="Chen Y.Y."/>
            <person name="Chang S.B."/>
            <person name="Sakamoto S."/>
            <person name="Ohme-Takagi M."/>
            <person name="Yagi M."/>
            <person name="Zeng S.J."/>
            <person name="Shen C.Y."/>
            <person name="Yeh C.M."/>
            <person name="Luo Y.B."/>
            <person name="Tsai W.C."/>
            <person name="Van de Peer Y."/>
            <person name="Liu Z.J."/>
        </authorList>
    </citation>
    <scope>NUCLEOTIDE SEQUENCE [LARGE SCALE GENOMIC DNA]</scope>
    <source>
        <strain evidence="2">cv. Shenzhen</strain>
        <tissue evidence="1">Stem</tissue>
    </source>
</reference>